<feature type="region of interest" description="Disordered" evidence="1">
    <location>
        <begin position="2365"/>
        <end position="2417"/>
    </location>
</feature>
<dbReference type="EMBL" id="BLBS01000004">
    <property type="protein sequence ID" value="GET85725.1"/>
    <property type="molecule type" value="Genomic_DNA"/>
</dbReference>
<accession>A0A640K9D5</accession>
<dbReference type="Proteomes" id="UP000419144">
    <property type="component" value="Unassembled WGS sequence"/>
</dbReference>
<feature type="region of interest" description="Disordered" evidence="1">
    <location>
        <begin position="1776"/>
        <end position="1805"/>
    </location>
</feature>
<keyword evidence="3" id="KW-1185">Reference proteome</keyword>
<proteinExistence type="predicted"/>
<feature type="region of interest" description="Disordered" evidence="1">
    <location>
        <begin position="1926"/>
        <end position="1945"/>
    </location>
</feature>
<dbReference type="VEuPathDB" id="TriTrypDB:LtaPh_0411500"/>
<feature type="region of interest" description="Disordered" evidence="1">
    <location>
        <begin position="2226"/>
        <end position="2263"/>
    </location>
</feature>
<evidence type="ECO:0000313" key="2">
    <source>
        <dbReference type="EMBL" id="GET85725.1"/>
    </source>
</evidence>
<protein>
    <submittedName>
        <fullName evidence="2">Uncharacterized protein</fullName>
    </submittedName>
</protein>
<feature type="region of interest" description="Disordered" evidence="1">
    <location>
        <begin position="2429"/>
        <end position="2454"/>
    </location>
</feature>
<sequence length="2489" mass="266095">MNAIRLGSYNAVWWRPGKSGFMDVVGALSLSEVPKQKSSGRGTATACQIALKCVKQPEQDFVVWLGWKGSRNLKRSGKGLHKVLYVCTTTTHSGVFFTHHRGKRLGFALIAHDPRNPQKLRSKPTLYKKELAGLMADVLQDRTNKKTANRRQLVTVRQAVLRQTLEGHVLAAVLVSQVGEVYAVVAHLAKNTWRKWRVETAVSCMPCIYVPEGGRDVRIVHCDIEAPIDHTTAVVAPSFPLALSTFDRVSASSTNASAQVATTTPPLLCVTVRELILPTRGSAVAVTRVFQSQCVKRVSGDAREVPQPCLTQVDEATAVYTVVVSLEDFSCFLHMRHSLLGGELMTSCVTVAGLQRPISTCTLSVPSPQRPRGARVSLVLCDDMRVYCCEHFGQVVSVSLSIDDVDGPVLVLPAPLKKKSFKKTKAVMALPARLIPVNSQTEVLCTNGVVGLFLRVTSAGFSETVPEPPCLEVEGTGETAGCGAAGEVEVGATALRLCLQSLQQMCMRSSRHDLPDVVFRHIMPHLRYVGTSQQEVMLMQRVYEQLLQMSEPIVEAEWSYLWTLTSVLQKALVKRGRDNQVRYTDAFFLQLADKYRQSSFASPSGAALVGDSVRAMVSTEAQDVIAAPTQMVPAEATYVLDGLAAGVAPVVLAEEIVRRIVSTDTFSNGTGAVEWKASGADCVHCMGCVLVASCLDLRVFVITDELHKLRVSLQRPKDGVCVAVQPYIFASQEEFETALCLAGDLLCVASADASFRPDVGLLTLGIGRRQHCLTAFLQLFSPLLRHAVDALTPISSNRTWFEECVATLAQSSIKWVATVLRRDGSDSFTLTASLCHLLHAGQRGVDVTFFRSLSRTISEEFCTTALVVTLFHQTELLLAAMQNYASAVAACVLKNREAERDAMRESVDVGRTRLQAALAQTCALWSQMDSLSPYRVRDVAESYRISVNISLTSSENVGSAHTQGTMVSRTLVLCFRIFCLVQYSIAAEEYTSLVVSAESTSWTSGETAVRDCQSVLETLYLLAGGPLPLEWFQWKFISFVRHAAAIKPTWGSYLVGLLQMSNVHQSSSATLKREFYTLLDTLQSHGAPSTTTAEEGDMLRAVAAAQSAIGALASHAEHLCATTATEGRSPALSMSAAYFIFSQKRDASLPRWSHNHSLPERQQLFSATWVDALWTLERVPGALDRACEAVLARVHLAASEMGTTREGGEQPPALSKELALPLYAHLYRLRPPVRMHVVTDAPPMEGDGLGVGVQKHVTRHQPHEETLREVTATPEKLAVKGQGENRQEAVPPRVLDTALSEALRSLSAEAGAVARAGTDEATSQEQASREANAAAAAVSVAATVAPAAPAQSSLYSAASVAWWETLETTPSRPHAFDVKVECDAAASTSTPTADDNGESSDSATTYTTSTSNYVDPVAPLESFHHRCYMKGDRHAAAESAESSWSGSESNFCKHRHGTVCSEAQHSGGKRCRFCRRPMRVDHRRRSTGWRGEVAVDATPVRVQWGGTTKEAASLYARSPLATASASIAATARPPLLSLSSRLQPPQEPPTLRVQSARTSLATHSPKAAPFSLLSFPFASKGQQAPRVRLYTVDGDHVRSVDGQGTVPLLPTSRPYIGATAGDALRPPPLPATSVFQAPQPLERLPSQPVEAQFEHRDTHGSCAVETAQSVRFVEVGHTYPQVPRTPAGVAPPAVDAGTLQACATSAPVPARAAEVIAFPFVDAATPVAAPSVPSGPPTVTPLPTPTVSPVNAHSVLSPVQMSDFRRYTDSLLARQTESTRVHSPKAASSPAIAPPTADPSSTAPAATGAVETAGIARLIQQQDVFIRKAEAVIEKCSAEKKGFYRRVEESIRSATAAFQQHQGLSPVEQAQLVQNSVKQRNELLTANHQLLEMQLAAVRASGEAAVVPTASTEAYQAGLSQVPTTGSSQVQPQLKESPGVPWAATSGSAASTAAVAAFQQHQGLSPVEQAQLVQNSVKQRNELLTANHQLLEMQLAAVRASGEAAVVPTASTEAYQAGLSQVPTTGSSQVQPQLKESPGVPWAATSGSAASTAAVGASVLPPSISVLGDRGMQETLSDLQRLNAELTASSASAETMGKAIQETREAIERYERTKTAEALTAEGVALISAMRQRTAAIERQLEALPQKGTQNAATDAKRSSSMWVSQFSETNAVEGLSGDAPPAARLAALTSSKAVVPPSSLHLTARAGMPAVSSREALPSQDVTQNLPLGHLRGAGAPSTSVPQSVKPPQPERVPPPTASAHTASAVSHATTCASSIFTSISCAPIDEPTVLQCATPKGVAVPSGSMGAERAAGGEVPSLHLCEAVECATLGQSQAMPPSVNAPRVVAPLCDLGSLFIKSGGRYETRRVASASPQHRRATASPLRNLPVRSSARKPHTGDRRTSPPAQAPRRSHHAHEDRYAMYRATSTQPKTHLAAAAATPHVPTRGSSVAPAPRRVATGNVFVDRQQSRLITGIAKRMQQLEQDLFI</sequence>
<reference evidence="2" key="1">
    <citation type="submission" date="2019-11" db="EMBL/GenBank/DDBJ databases">
        <title>Leishmania tarentolae CDS.</title>
        <authorList>
            <person name="Goto Y."/>
            <person name="Yamagishi J."/>
        </authorList>
    </citation>
    <scope>NUCLEOTIDE SEQUENCE [LARGE SCALE GENOMIC DNA]</scope>
    <source>
        <strain evidence="2">Parrot Tar II</strain>
    </source>
</reference>
<evidence type="ECO:0000313" key="3">
    <source>
        <dbReference type="Proteomes" id="UP000419144"/>
    </source>
</evidence>
<gene>
    <name evidence="2" type="ORF">LtaPh_0411500</name>
</gene>
<dbReference type="OrthoDB" id="273460at2759"/>
<feature type="compositionally biased region" description="Pro residues" evidence="1">
    <location>
        <begin position="2246"/>
        <end position="2258"/>
    </location>
</feature>
<evidence type="ECO:0000256" key="1">
    <source>
        <dbReference type="SAM" id="MobiDB-lite"/>
    </source>
</evidence>
<organism evidence="2 3">
    <name type="scientific">Leishmania tarentolae</name>
    <name type="common">Sauroleishmania tarentolae</name>
    <dbReference type="NCBI Taxonomy" id="5689"/>
    <lineage>
        <taxon>Eukaryota</taxon>
        <taxon>Discoba</taxon>
        <taxon>Euglenozoa</taxon>
        <taxon>Kinetoplastea</taxon>
        <taxon>Metakinetoplastina</taxon>
        <taxon>Trypanosomatida</taxon>
        <taxon>Trypanosomatidae</taxon>
        <taxon>Leishmaniinae</taxon>
        <taxon>Leishmania</taxon>
        <taxon>lizard Leishmania</taxon>
    </lineage>
</organism>
<feature type="region of interest" description="Disordered" evidence="1">
    <location>
        <begin position="1387"/>
        <end position="1410"/>
    </location>
</feature>
<comment type="caution">
    <text evidence="2">The sequence shown here is derived from an EMBL/GenBank/DDBJ whole genome shotgun (WGS) entry which is preliminary data.</text>
</comment>
<name>A0A640K9D5_LEITA</name>